<feature type="region of interest" description="Disordered" evidence="1">
    <location>
        <begin position="1068"/>
        <end position="1094"/>
    </location>
</feature>
<dbReference type="AlphaFoldDB" id="A0A428QQ87"/>
<feature type="compositionally biased region" description="Polar residues" evidence="1">
    <location>
        <begin position="1069"/>
        <end position="1082"/>
    </location>
</feature>
<dbReference type="Proteomes" id="UP000288168">
    <property type="component" value="Unassembled WGS sequence"/>
</dbReference>
<dbReference type="STRING" id="1325734.A0A428QQ87"/>
<reference evidence="2 3" key="1">
    <citation type="submission" date="2017-06" db="EMBL/GenBank/DDBJ databases">
        <title>Comparative genomic analysis of Ambrosia Fusariam Clade fungi.</title>
        <authorList>
            <person name="Stajich J.E."/>
            <person name="Carrillo J."/>
            <person name="Kijimoto T."/>
            <person name="Eskalen A."/>
            <person name="O'Donnell K."/>
            <person name="Kasson M."/>
        </authorList>
    </citation>
    <scope>NUCLEOTIDE SEQUENCE [LARGE SCALE GENOMIC DNA]</scope>
    <source>
        <strain evidence="2 3">NRRL62584</strain>
    </source>
</reference>
<feature type="compositionally biased region" description="Low complexity" evidence="1">
    <location>
        <begin position="339"/>
        <end position="353"/>
    </location>
</feature>
<evidence type="ECO:0000313" key="2">
    <source>
        <dbReference type="EMBL" id="RSL67427.1"/>
    </source>
</evidence>
<dbReference type="OrthoDB" id="3439512at2759"/>
<feature type="region of interest" description="Disordered" evidence="1">
    <location>
        <begin position="321"/>
        <end position="363"/>
    </location>
</feature>
<feature type="compositionally biased region" description="Polar residues" evidence="1">
    <location>
        <begin position="323"/>
        <end position="338"/>
    </location>
</feature>
<feature type="compositionally biased region" description="Basic and acidic residues" evidence="1">
    <location>
        <begin position="589"/>
        <end position="604"/>
    </location>
</feature>
<evidence type="ECO:0000313" key="3">
    <source>
        <dbReference type="Proteomes" id="UP000288168"/>
    </source>
</evidence>
<keyword evidence="3" id="KW-1185">Reference proteome</keyword>
<proteinExistence type="predicted"/>
<evidence type="ECO:0000256" key="1">
    <source>
        <dbReference type="SAM" id="MobiDB-lite"/>
    </source>
</evidence>
<comment type="caution">
    <text evidence="2">The sequence shown here is derived from an EMBL/GenBank/DDBJ whole genome shotgun (WGS) entry which is preliminary data.</text>
</comment>
<accession>A0A428QQ87</accession>
<sequence>MAGFIEFYISCNPPLLPEGVSLIMTDLQGALGPSKVIEILYDPQVPWFKVIAYVEYQAEILRWMQSRLEQLLEEETGAIDEDADQEDELDIGGSKVQPDVEVLTDKPHIISWPVYSEGLEDKVGKYDIFRYPQHIQELPHKAIWRGLEGFEGTAFSDLTSKFDILWPALDSRASLRKLEEPGNLQVTYNCTETLAYIGTESDAQALETVIQKLDTLLSFMDAPFTKESHLILAEAARPFRVSYRCLTHTGLSNLTYMDPTITFGADQERKLIEEAASLRVVTADARGRLSLDPTVYPLEPKLAKDPKLVFRPFAQYEYKNKRPNTSASTEIQNVHQTRPQQQVPKKPAQPSPKTAKTTKAASRISKRLVEIENERDDSEMPGCSATGKNTVQKEAGLEGILFSGLQGDSWQGSRSPLPTEMSVSNWIDGIVLGGAAESQDLIPGLSGGEVQGDTTPDMTSSFMTLPGGALLDLGSEDSQFGLEQIPKSSETQHLELLSLEEMAPSHQPMGAQTPKLSPGDDSIPNLLDSESPSKVFHGMFAPVDPISLGMRAGLNQGDNTRGKQKTMPPGENLMDYLDCHLHTPALMDRLDRDKQNSRPRKENKSATGDSSGVVFGKQGDTVKEFFQTMRQKAAPRPTWANIASKKKPTEGENKEAPFGQNVRVTTVPAIPKPAGSEKKQNTTLVNAMGSQTLIKTEPPSKNDGPSREMNLGLETVSGDISLLVSATRTVPGMDPVTPDFMESIDVVAKAEEEIQELVRILQVTPGLIRLEAKFGRVCFKNQPPSLVNIGQGPAWSLESVLERLNSNEPGNQGTVGFYTILTTNGAEADLLSQLTAGKTSWMLSETQVFYEIVCKSHNGTTPLVVKVDANSFEYECLPATQELSHLYVHCAKRAWDVKFAISRIDLEAVPEAFKLFAEVLVHSMSISTKKTGEIEMEIKADQDAGYGWQIERINIRHLAKYRNGPKGRSCLTITMTRTVKKFPNTSNKPKIIFRGQTVPATQPGKGSPTQWFEAHISSTRAEEIFKENLSLEFGERTRWTAEKLMEDGVLSALCEPALRMATKMDHIGESNSTSQGFRTTGGQPYGTIDSTRDGKQEYQFW</sequence>
<name>A0A428QQ87_9HYPO</name>
<protein>
    <submittedName>
        <fullName evidence="2">Uncharacterized protein</fullName>
    </submittedName>
</protein>
<organism evidence="2 3">
    <name type="scientific">Fusarium duplospermum</name>
    <dbReference type="NCBI Taxonomy" id="1325734"/>
    <lineage>
        <taxon>Eukaryota</taxon>
        <taxon>Fungi</taxon>
        <taxon>Dikarya</taxon>
        <taxon>Ascomycota</taxon>
        <taxon>Pezizomycotina</taxon>
        <taxon>Sordariomycetes</taxon>
        <taxon>Hypocreomycetidae</taxon>
        <taxon>Hypocreales</taxon>
        <taxon>Nectriaceae</taxon>
        <taxon>Fusarium</taxon>
        <taxon>Fusarium solani species complex</taxon>
    </lineage>
</organism>
<gene>
    <name evidence="2" type="ORF">CEP54_003243</name>
</gene>
<feature type="region of interest" description="Disordered" evidence="1">
    <location>
        <begin position="554"/>
        <end position="573"/>
    </location>
</feature>
<dbReference type="EMBL" id="NKCI01000020">
    <property type="protein sequence ID" value="RSL67427.1"/>
    <property type="molecule type" value="Genomic_DNA"/>
</dbReference>
<feature type="region of interest" description="Disordered" evidence="1">
    <location>
        <begin position="589"/>
        <end position="616"/>
    </location>
</feature>